<evidence type="ECO:0000259" key="4">
    <source>
        <dbReference type="PROSITE" id="PS01124"/>
    </source>
</evidence>
<dbReference type="PRINTS" id="PR00032">
    <property type="entry name" value="HTHARAC"/>
</dbReference>
<proteinExistence type="predicted"/>
<dbReference type="SUPFAM" id="SSF46689">
    <property type="entry name" value="Homeodomain-like"/>
    <property type="match status" value="2"/>
</dbReference>
<protein>
    <submittedName>
        <fullName evidence="5">Transcriptional regulator, AraC family</fullName>
    </submittedName>
</protein>
<dbReference type="PANTHER" id="PTHR43280:SF29">
    <property type="entry name" value="ARAC-FAMILY TRANSCRIPTIONAL REGULATOR"/>
    <property type="match status" value="1"/>
</dbReference>
<dbReference type="PROSITE" id="PS00041">
    <property type="entry name" value="HTH_ARAC_FAMILY_1"/>
    <property type="match status" value="1"/>
</dbReference>
<evidence type="ECO:0000313" key="5">
    <source>
        <dbReference type="EMBL" id="SDL76894.1"/>
    </source>
</evidence>
<dbReference type="InterPro" id="IPR020449">
    <property type="entry name" value="Tscrpt_reg_AraC-type_HTH"/>
</dbReference>
<dbReference type="InterPro" id="IPR018062">
    <property type="entry name" value="HTH_AraC-typ_CS"/>
</dbReference>
<keyword evidence="2" id="KW-0238">DNA-binding</keyword>
<dbReference type="GO" id="GO:0003700">
    <property type="term" value="F:DNA-binding transcription factor activity"/>
    <property type="evidence" value="ECO:0007669"/>
    <property type="project" value="InterPro"/>
</dbReference>
<organism evidence="5 6">
    <name type="scientific">Dendrosporobacter quercicolus</name>
    <dbReference type="NCBI Taxonomy" id="146817"/>
    <lineage>
        <taxon>Bacteria</taxon>
        <taxon>Bacillati</taxon>
        <taxon>Bacillota</taxon>
        <taxon>Negativicutes</taxon>
        <taxon>Selenomonadales</taxon>
        <taxon>Sporomusaceae</taxon>
        <taxon>Dendrosporobacter</taxon>
    </lineage>
</organism>
<dbReference type="Proteomes" id="UP000214880">
    <property type="component" value="Unassembled WGS sequence"/>
</dbReference>
<dbReference type="InterPro" id="IPR009057">
    <property type="entry name" value="Homeodomain-like_sf"/>
</dbReference>
<dbReference type="PANTHER" id="PTHR43280">
    <property type="entry name" value="ARAC-FAMILY TRANSCRIPTIONAL REGULATOR"/>
    <property type="match status" value="1"/>
</dbReference>
<evidence type="ECO:0000256" key="1">
    <source>
        <dbReference type="ARBA" id="ARBA00023015"/>
    </source>
</evidence>
<dbReference type="OrthoDB" id="9807321at2"/>
<dbReference type="InterPro" id="IPR018060">
    <property type="entry name" value="HTH_AraC"/>
</dbReference>
<keyword evidence="1" id="KW-0805">Transcription regulation</keyword>
<dbReference type="AlphaFoldDB" id="A0A1G9MS20"/>
<accession>A0A1G9MS20</accession>
<keyword evidence="3" id="KW-0804">Transcription</keyword>
<sequence>MKINANELMDYYSKATISFFDTVSEAVPSGLKGEGWSTYPRAGGIIIPIEGSACFTFNRTPYVMTPGMVIHAGPDMRLDKEVIGNKTWRYALVHYKIPEHEYASFPYYHRHFNIPVGTNPRLMDMLLKLLVSDTTQGGQAVLRCRSLFYHLIEEIVVSAKRQQRDNVGELIDDATAFIHENYSRQFTIAQLAAQYGMDGKRFAELFQRHIGMTPVRYLTDLRIERSKELLRISNCPVMQVAECVGYIDSYYFSRIFKKVTGISPTDFRVEAQAGKV</sequence>
<dbReference type="PROSITE" id="PS01124">
    <property type="entry name" value="HTH_ARAC_FAMILY_2"/>
    <property type="match status" value="1"/>
</dbReference>
<evidence type="ECO:0000256" key="3">
    <source>
        <dbReference type="ARBA" id="ARBA00023163"/>
    </source>
</evidence>
<dbReference type="SMART" id="SM00342">
    <property type="entry name" value="HTH_ARAC"/>
    <property type="match status" value="1"/>
</dbReference>
<feature type="domain" description="HTH araC/xylS-type" evidence="4">
    <location>
        <begin position="172"/>
        <end position="270"/>
    </location>
</feature>
<keyword evidence="6" id="KW-1185">Reference proteome</keyword>
<dbReference type="InterPro" id="IPR037923">
    <property type="entry name" value="HTH-like"/>
</dbReference>
<gene>
    <name evidence="5" type="ORF">SAMN04488502_101779</name>
</gene>
<name>A0A1G9MS20_9FIRM</name>
<reference evidence="5 6" key="1">
    <citation type="submission" date="2016-10" db="EMBL/GenBank/DDBJ databases">
        <authorList>
            <person name="de Groot N.N."/>
        </authorList>
    </citation>
    <scope>NUCLEOTIDE SEQUENCE [LARGE SCALE GENOMIC DNA]</scope>
    <source>
        <strain evidence="5 6">DSM 1736</strain>
    </source>
</reference>
<dbReference type="Pfam" id="PF12833">
    <property type="entry name" value="HTH_18"/>
    <property type="match status" value="1"/>
</dbReference>
<evidence type="ECO:0000313" key="6">
    <source>
        <dbReference type="Proteomes" id="UP000214880"/>
    </source>
</evidence>
<dbReference type="Gene3D" id="1.10.10.60">
    <property type="entry name" value="Homeodomain-like"/>
    <property type="match status" value="2"/>
</dbReference>
<dbReference type="GO" id="GO:0043565">
    <property type="term" value="F:sequence-specific DNA binding"/>
    <property type="evidence" value="ECO:0007669"/>
    <property type="project" value="InterPro"/>
</dbReference>
<evidence type="ECO:0000256" key="2">
    <source>
        <dbReference type="ARBA" id="ARBA00023125"/>
    </source>
</evidence>
<dbReference type="STRING" id="146817.SAMN04488502_101779"/>
<dbReference type="EMBL" id="FNHB01000001">
    <property type="protein sequence ID" value="SDL76894.1"/>
    <property type="molecule type" value="Genomic_DNA"/>
</dbReference>
<dbReference type="SUPFAM" id="SSF51215">
    <property type="entry name" value="Regulatory protein AraC"/>
    <property type="match status" value="1"/>
</dbReference>